<reference evidence="2" key="2">
    <citation type="submission" date="2015-07" db="EMBL/GenBank/DDBJ databases">
        <title>Plasmids, circular viruses and viroids from rat gut.</title>
        <authorList>
            <person name="Jorgensen T.J."/>
            <person name="Hansen M.A."/>
            <person name="Xu Z."/>
            <person name="Tabak M.A."/>
            <person name="Sorensen S.J."/>
            <person name="Hansen L.H."/>
        </authorList>
    </citation>
    <scope>NUCLEOTIDE SEQUENCE</scope>
    <source>
        <strain evidence="2">RGRH0088</strain>
    </source>
</reference>
<dbReference type="EMBL" id="LN852779">
    <property type="protein sequence ID" value="CRY93878.1"/>
    <property type="molecule type" value="Genomic_DNA"/>
</dbReference>
<dbReference type="InterPro" id="IPR056906">
    <property type="entry name" value="ORF2/G2P_dom"/>
</dbReference>
<accession>A0A0H5PWD5</accession>
<reference evidence="2" key="1">
    <citation type="submission" date="2015-06" db="EMBL/GenBank/DDBJ databases">
        <authorList>
            <person name="Joergensen T."/>
        </authorList>
    </citation>
    <scope>NUCLEOTIDE SEQUENCE</scope>
    <source>
        <strain evidence="2">RGRH0088</strain>
    </source>
</reference>
<dbReference type="Pfam" id="PF23343">
    <property type="entry name" value="REP_ORF2-G2P"/>
    <property type="match status" value="1"/>
</dbReference>
<feature type="domain" description="Replication-associated protein ORF2/G2P" evidence="1">
    <location>
        <begin position="95"/>
        <end position="203"/>
    </location>
</feature>
<dbReference type="AlphaFoldDB" id="A0A0H5PWD5"/>
<evidence type="ECO:0000313" key="2">
    <source>
        <dbReference type="EMBL" id="CRY93878.1"/>
    </source>
</evidence>
<evidence type="ECO:0000259" key="1">
    <source>
        <dbReference type="Pfam" id="PF23343"/>
    </source>
</evidence>
<proteinExistence type="predicted"/>
<protein>
    <recommendedName>
        <fullName evidence="1">Replication-associated protein ORF2/G2P domain-containing protein</fullName>
    </recommendedName>
</protein>
<organism evidence="2">
    <name type="scientific">uncultured prokaryote</name>
    <dbReference type="NCBI Taxonomy" id="198431"/>
    <lineage>
        <taxon>unclassified sequences</taxon>
        <taxon>environmental samples</taxon>
    </lineage>
</organism>
<sequence>MDFERLENPISINDDSIVRLKEMGNVIEVMYSEHRNNTCYIQKLDKENYVDLRTGELKQYEYNKNRAQNMQHLKRSLNNGRDMINANCTEIANCRFITVTYRQRDNYDEEPKPMTDTKRLYNDLKNFREKIQDVYGIKNVRILTFCEPQGNRSWHAHIIVVFNQKAPYMPNDVVADWWGQGFVRVERIKDEVDNIGAYLTAYLCDVDVDEFKKEFPNTDIDKIAEIKEVDIETENGQTIKKRYVKGARLHYYPPYFNPFRCTRNCVKPTVSNVSYKMAKEKASAGTLTFTKTVQLKDTKKDFENTIQTEYYNTKRK</sequence>
<name>A0A0H5PWD5_9ZZZZ</name>